<proteinExistence type="predicted"/>
<dbReference type="PRINTS" id="PR00598">
    <property type="entry name" value="HTHMARR"/>
</dbReference>
<feature type="domain" description="HTH marR-type" evidence="5">
    <location>
        <begin position="10"/>
        <end position="142"/>
    </location>
</feature>
<keyword evidence="3" id="KW-0804">Transcription</keyword>
<dbReference type="PROSITE" id="PS50995">
    <property type="entry name" value="HTH_MARR_2"/>
    <property type="match status" value="1"/>
</dbReference>
<feature type="region of interest" description="Disordered" evidence="4">
    <location>
        <begin position="149"/>
        <end position="177"/>
    </location>
</feature>
<reference evidence="6" key="1">
    <citation type="submission" date="2016-07" db="EMBL/GenBank/DDBJ databases">
        <title>Microvirga ossetica sp. nov. a new species of rhizobia isolated from root nodules of the legume species Vicia alpestris Steven originated from North Ossetia region in the Caucasus.</title>
        <authorList>
            <person name="Safronova V.I."/>
            <person name="Kuznetsova I.G."/>
            <person name="Sazanova A.L."/>
            <person name="Belimov A."/>
            <person name="Andronov E."/>
            <person name="Osledkin Y.S."/>
            <person name="Onishchuk O.P."/>
            <person name="Kurchak O.N."/>
            <person name="Shaposhnikov A.I."/>
            <person name="Willems A."/>
            <person name="Tikhonovich I.A."/>
        </authorList>
    </citation>
    <scope>NUCLEOTIDE SEQUENCE [LARGE SCALE GENOMIC DNA]</scope>
    <source>
        <strain evidence="6">V5/3M</strain>
    </source>
</reference>
<dbReference type="InterPro" id="IPR036390">
    <property type="entry name" value="WH_DNA-bd_sf"/>
</dbReference>
<dbReference type="GO" id="GO:0003677">
    <property type="term" value="F:DNA binding"/>
    <property type="evidence" value="ECO:0007669"/>
    <property type="project" value="UniProtKB-KW"/>
</dbReference>
<evidence type="ECO:0000259" key="5">
    <source>
        <dbReference type="PROSITE" id="PS50995"/>
    </source>
</evidence>
<evidence type="ECO:0000256" key="4">
    <source>
        <dbReference type="SAM" id="MobiDB-lite"/>
    </source>
</evidence>
<dbReference type="SUPFAM" id="SSF46785">
    <property type="entry name" value="Winged helix' DNA-binding domain"/>
    <property type="match status" value="1"/>
</dbReference>
<evidence type="ECO:0000256" key="2">
    <source>
        <dbReference type="ARBA" id="ARBA00023125"/>
    </source>
</evidence>
<dbReference type="AlphaFoldDB" id="A0A1B2EEK0"/>
<dbReference type="RefSeq" id="WP_099509390.1">
    <property type="nucleotide sequence ID" value="NZ_CP016616.1"/>
</dbReference>
<dbReference type="PANTHER" id="PTHR42756">
    <property type="entry name" value="TRANSCRIPTIONAL REGULATOR, MARR"/>
    <property type="match status" value="1"/>
</dbReference>
<dbReference type="GO" id="GO:0003700">
    <property type="term" value="F:DNA-binding transcription factor activity"/>
    <property type="evidence" value="ECO:0007669"/>
    <property type="project" value="InterPro"/>
</dbReference>
<keyword evidence="2" id="KW-0238">DNA-binding</keyword>
<dbReference type="PANTHER" id="PTHR42756:SF1">
    <property type="entry name" value="TRANSCRIPTIONAL REPRESSOR OF EMRAB OPERON"/>
    <property type="match status" value="1"/>
</dbReference>
<accession>A0A1B2EEK0</accession>
<evidence type="ECO:0000313" key="6">
    <source>
        <dbReference type="EMBL" id="ANY78400.1"/>
    </source>
</evidence>
<protein>
    <submittedName>
        <fullName evidence="6">MarR family transcriptional regulator</fullName>
    </submittedName>
</protein>
<evidence type="ECO:0000256" key="3">
    <source>
        <dbReference type="ARBA" id="ARBA00023163"/>
    </source>
</evidence>
<name>A0A1B2EEK0_9HYPH</name>
<organism evidence="6">
    <name type="scientific">Microvirga ossetica</name>
    <dbReference type="NCBI Taxonomy" id="1882682"/>
    <lineage>
        <taxon>Bacteria</taxon>
        <taxon>Pseudomonadati</taxon>
        <taxon>Pseudomonadota</taxon>
        <taxon>Alphaproteobacteria</taxon>
        <taxon>Hyphomicrobiales</taxon>
        <taxon>Methylobacteriaceae</taxon>
        <taxon>Microvirga</taxon>
    </lineage>
</organism>
<dbReference type="Pfam" id="PF12802">
    <property type="entry name" value="MarR_2"/>
    <property type="match status" value="1"/>
</dbReference>
<dbReference type="EMBL" id="CP016616">
    <property type="protein sequence ID" value="ANY78400.1"/>
    <property type="molecule type" value="Genomic_DNA"/>
</dbReference>
<evidence type="ECO:0000256" key="1">
    <source>
        <dbReference type="ARBA" id="ARBA00023015"/>
    </source>
</evidence>
<dbReference type="KEGG" id="moc:BB934_09275"/>
<dbReference type="Gene3D" id="1.10.10.10">
    <property type="entry name" value="Winged helix-like DNA-binding domain superfamily/Winged helix DNA-binding domain"/>
    <property type="match status" value="1"/>
</dbReference>
<gene>
    <name evidence="6" type="ORF">BB934_09275</name>
</gene>
<dbReference type="InterPro" id="IPR000835">
    <property type="entry name" value="HTH_MarR-typ"/>
</dbReference>
<dbReference type="InterPro" id="IPR036388">
    <property type="entry name" value="WH-like_DNA-bd_sf"/>
</dbReference>
<dbReference type="SMART" id="SM00347">
    <property type="entry name" value="HTH_MARR"/>
    <property type="match status" value="1"/>
</dbReference>
<keyword evidence="1" id="KW-0805">Transcription regulation</keyword>
<feature type="compositionally biased region" description="Acidic residues" evidence="4">
    <location>
        <begin position="156"/>
        <end position="168"/>
    </location>
</feature>
<sequence>MDNDSKHPGIKSVGWALVQTSRLHRSRTGDKLSELGLFAGQEQVLQALGSSGPMTMGELATILRVRPPTASKTVSRLSALKLVERHTEPGDARVVRVKLTKEGKRKAAAIDALWDEVEAELLQGFDNKDRKRLRKLLRRAAKNLAGITGADQSGFEADDETDGLEASEPELTAAAAI</sequence>
<dbReference type="OrthoDB" id="8448256at2"/>